<organism evidence="1 2">
    <name type="scientific">Spirosoma fluviale</name>
    <dbReference type="NCBI Taxonomy" id="1597977"/>
    <lineage>
        <taxon>Bacteria</taxon>
        <taxon>Pseudomonadati</taxon>
        <taxon>Bacteroidota</taxon>
        <taxon>Cytophagia</taxon>
        <taxon>Cytophagales</taxon>
        <taxon>Cytophagaceae</taxon>
        <taxon>Spirosoma</taxon>
    </lineage>
</organism>
<name>A0A286G4P4_9BACT</name>
<sequence>MHRRAERELVIFIVTDSDDEFYFYRQAFAEVCPVAILYFFTRKGDLLDALKAGIYPKPVLILMDWNMAARKGYVALSWLAQSPVWQTVPVVIMTSALKPVDEAKCTQLDYELVLPKETTYAKQLQQLRGLVRAFV</sequence>
<dbReference type="SUPFAM" id="SSF52172">
    <property type="entry name" value="CheY-like"/>
    <property type="match status" value="1"/>
</dbReference>
<dbReference type="OrthoDB" id="962948at2"/>
<keyword evidence="2" id="KW-1185">Reference proteome</keyword>
<protein>
    <submittedName>
        <fullName evidence="1">CheY chemotaxis protein or a CheY-like REC (Receiver) domain</fullName>
    </submittedName>
</protein>
<accession>A0A286G4P4</accession>
<reference evidence="2" key="1">
    <citation type="submission" date="2017-09" db="EMBL/GenBank/DDBJ databases">
        <authorList>
            <person name="Varghese N."/>
            <person name="Submissions S."/>
        </authorList>
    </citation>
    <scope>NUCLEOTIDE SEQUENCE [LARGE SCALE GENOMIC DNA]</scope>
    <source>
        <strain evidence="2">DSM 29961</strain>
    </source>
</reference>
<dbReference type="InterPro" id="IPR011006">
    <property type="entry name" value="CheY-like_superfamily"/>
</dbReference>
<proteinExistence type="predicted"/>
<dbReference type="EMBL" id="OCNH01000002">
    <property type="protein sequence ID" value="SOD89944.1"/>
    <property type="molecule type" value="Genomic_DNA"/>
</dbReference>
<dbReference type="Proteomes" id="UP000219452">
    <property type="component" value="Unassembled WGS sequence"/>
</dbReference>
<gene>
    <name evidence="1" type="ORF">SAMN06269250_3243</name>
</gene>
<evidence type="ECO:0000313" key="2">
    <source>
        <dbReference type="Proteomes" id="UP000219452"/>
    </source>
</evidence>
<dbReference type="RefSeq" id="WP_097126812.1">
    <property type="nucleotide sequence ID" value="NZ_OCNH01000002.1"/>
</dbReference>
<dbReference type="AlphaFoldDB" id="A0A286G4P4"/>
<dbReference type="Gene3D" id="3.40.50.2300">
    <property type="match status" value="1"/>
</dbReference>
<evidence type="ECO:0000313" key="1">
    <source>
        <dbReference type="EMBL" id="SOD89944.1"/>
    </source>
</evidence>